<dbReference type="EC" id="2.1.1.-" evidence="3"/>
<dbReference type="Gene3D" id="3.40.50.150">
    <property type="entry name" value="Vaccinia Virus protein VP39"/>
    <property type="match status" value="1"/>
</dbReference>
<gene>
    <name evidence="3" type="primary">prmA_2</name>
    <name evidence="3" type="ORF">LAX5112_03984</name>
</gene>
<evidence type="ECO:0000256" key="1">
    <source>
        <dbReference type="ARBA" id="ARBA00022603"/>
    </source>
</evidence>
<dbReference type="RefSeq" id="WP_055673312.1">
    <property type="nucleotide sequence ID" value="NZ_CXWD01000018.1"/>
</dbReference>
<dbReference type="EMBL" id="CXWD01000018">
    <property type="protein sequence ID" value="CTQ74816.1"/>
    <property type="molecule type" value="Genomic_DNA"/>
</dbReference>
<keyword evidence="2 3" id="KW-0808">Transferase</keyword>
<dbReference type="GO" id="GO:0005840">
    <property type="term" value="C:ribosome"/>
    <property type="evidence" value="ECO:0007669"/>
    <property type="project" value="UniProtKB-KW"/>
</dbReference>
<dbReference type="GO" id="GO:0032259">
    <property type="term" value="P:methylation"/>
    <property type="evidence" value="ECO:0007669"/>
    <property type="project" value="UniProtKB-KW"/>
</dbReference>
<keyword evidence="3" id="KW-0689">Ribosomal protein</keyword>
<dbReference type="InterPro" id="IPR029063">
    <property type="entry name" value="SAM-dependent_MTases_sf"/>
</dbReference>
<evidence type="ECO:0000313" key="4">
    <source>
        <dbReference type="Proteomes" id="UP000053235"/>
    </source>
</evidence>
<dbReference type="PANTHER" id="PTHR43648">
    <property type="entry name" value="ELECTRON TRANSFER FLAVOPROTEIN BETA SUBUNIT LYSINE METHYLTRANSFERASE"/>
    <property type="match status" value="1"/>
</dbReference>
<sequence>MARITDPEKFIREETRIRPVPHAEEISLHVADEAMDLWQKTEEELGHLGLAPPFWAFAWAGGQGLARYVLDHPEVVYQKRVLDFACGSGLMAIAAKMAGAGSCHGVDIDPFAIAAARLNAELNCVVATFAEGDITRSSVPDVDVVFCGDVFYDRHMADEVLIFLDKLMAAGIEVYVGDPGRSYLPNERLKELCEYQVPVVGQLEDNEIKKTRVYKVAENQS</sequence>
<dbReference type="GO" id="GO:0016279">
    <property type="term" value="F:protein-lysine N-methyltransferase activity"/>
    <property type="evidence" value="ECO:0007669"/>
    <property type="project" value="TreeGrafter"/>
</dbReference>
<dbReference type="InterPro" id="IPR050078">
    <property type="entry name" value="Ribosomal_L11_MeTrfase_PrmA"/>
</dbReference>
<dbReference type="SUPFAM" id="SSF53335">
    <property type="entry name" value="S-adenosyl-L-methionine-dependent methyltransferases"/>
    <property type="match status" value="1"/>
</dbReference>
<organism evidence="3 4">
    <name type="scientific">Roseibium alexandrii</name>
    <dbReference type="NCBI Taxonomy" id="388408"/>
    <lineage>
        <taxon>Bacteria</taxon>
        <taxon>Pseudomonadati</taxon>
        <taxon>Pseudomonadota</taxon>
        <taxon>Alphaproteobacteria</taxon>
        <taxon>Hyphomicrobiales</taxon>
        <taxon>Stappiaceae</taxon>
        <taxon>Roseibium</taxon>
    </lineage>
</organism>
<proteinExistence type="predicted"/>
<protein>
    <submittedName>
        <fullName evidence="3">Ribosomal protein L11 methyltransferase</fullName>
        <ecNumber evidence="3">2.1.1.-</ecNumber>
    </submittedName>
</protein>
<dbReference type="PANTHER" id="PTHR43648:SF1">
    <property type="entry name" value="ELECTRON TRANSFER FLAVOPROTEIN BETA SUBUNIT LYSINE METHYLTRANSFERASE"/>
    <property type="match status" value="1"/>
</dbReference>
<evidence type="ECO:0000313" key="3">
    <source>
        <dbReference type="EMBL" id="CTQ74816.1"/>
    </source>
</evidence>
<accession>A0A0M7AK90</accession>
<keyword evidence="4" id="KW-1185">Reference proteome</keyword>
<dbReference type="CDD" id="cd02440">
    <property type="entry name" value="AdoMet_MTases"/>
    <property type="match status" value="1"/>
</dbReference>
<name>A0A0M7AK90_9HYPH</name>
<keyword evidence="3" id="KW-0687">Ribonucleoprotein</keyword>
<evidence type="ECO:0000256" key="2">
    <source>
        <dbReference type="ARBA" id="ARBA00022679"/>
    </source>
</evidence>
<dbReference type="Proteomes" id="UP000053235">
    <property type="component" value="Unassembled WGS sequence"/>
</dbReference>
<dbReference type="Pfam" id="PF06325">
    <property type="entry name" value="PrmA"/>
    <property type="match status" value="1"/>
</dbReference>
<keyword evidence="1 3" id="KW-0489">Methyltransferase</keyword>
<reference evidence="4" key="1">
    <citation type="submission" date="2015-07" db="EMBL/GenBank/DDBJ databases">
        <authorList>
            <person name="Rodrigo-Torres Lidia"/>
            <person name="Arahal R.David."/>
        </authorList>
    </citation>
    <scope>NUCLEOTIDE SEQUENCE [LARGE SCALE GENOMIC DNA]</scope>
    <source>
        <strain evidence="4">CECT 5112</strain>
    </source>
</reference>
<dbReference type="AlphaFoldDB" id="A0A0M7AK90"/>
<dbReference type="STRING" id="388408.LAX5112_03984"/>
<dbReference type="OrthoDB" id="9794615at2"/>